<feature type="domain" description="SAF" evidence="1">
    <location>
        <begin position="375"/>
        <end position="444"/>
    </location>
</feature>
<dbReference type="InterPro" id="IPR036291">
    <property type="entry name" value="NAD(P)-bd_dom_sf"/>
</dbReference>
<dbReference type="SMART" id="SM00858">
    <property type="entry name" value="SAF"/>
    <property type="match status" value="1"/>
</dbReference>
<gene>
    <name evidence="2" type="ORF">F0A16_15060</name>
</gene>
<evidence type="ECO:0000313" key="2">
    <source>
        <dbReference type="EMBL" id="KAA0016819.1"/>
    </source>
</evidence>
<dbReference type="InterPro" id="IPR013974">
    <property type="entry name" value="SAF"/>
</dbReference>
<dbReference type="PANTHER" id="PTHR37850">
    <property type="entry name" value="STRU PROTEIN"/>
    <property type="match status" value="1"/>
</dbReference>
<dbReference type="Pfam" id="PF21135">
    <property type="entry name" value="DRL_cat"/>
    <property type="match status" value="1"/>
</dbReference>
<sequence length="483" mass="51662">MHLSHYLDGDAPIRCCVIGSGGFGRSFILHARHLAAVEARVVIDLDPALAAKALVDAGIESARIRHCRTPAEASRAWDRGDWIVGDRLEAVIDLPLDVVIEATGHPEAGARHAALVLEAGHHVALVTKEVDSVVGPGLAAMARKRGCVISPVDGDQPALAIGLVSWAETVGLEILAAGKSSEYDFVFDPSTETLASNGKRIDVRGFGERWELPAGLDSEGHRQWGTDRARLAGALPQHAVPDLCEMAIVANATGVMPDRPSLHYPIARLGEIADLFVPTADGGLLTRTPALEVFHCLRRPDEFSLAGGVFVVVRGHDRASWQMLAEKGHLVGRRGDSAMLPLPRHLLGLEAATTLLEMVRCGVPSSVGQPRPHVDLIAVAGTNLSEGTTLTAHGHHHSIDHVSSALVPASPLGDDAPLPYYLAANRVLMRPVRAGEPIRLRDVAIDDSSSLWKLRQDQDALFFADAMTSTHATIEPPRIEAPR</sequence>
<evidence type="ECO:0000313" key="3">
    <source>
        <dbReference type="Proteomes" id="UP000466024"/>
    </source>
</evidence>
<dbReference type="SUPFAM" id="SSF51735">
    <property type="entry name" value="NAD(P)-binding Rossmann-fold domains"/>
    <property type="match status" value="1"/>
</dbReference>
<reference evidence="2 3" key="1">
    <citation type="submission" date="2019-08" db="EMBL/GenBank/DDBJ databases">
        <title>Bioinformatics analysis of the strain L3 and L5.</title>
        <authorList>
            <person name="Li X."/>
        </authorList>
    </citation>
    <scope>NUCLEOTIDE SEQUENCE [LARGE SCALE GENOMIC DNA]</scope>
    <source>
        <strain evidence="2 3">L3</strain>
    </source>
</reference>
<organism evidence="2 3">
    <name type="scientific">Salinicola corii</name>
    <dbReference type="NCBI Taxonomy" id="2606937"/>
    <lineage>
        <taxon>Bacteria</taxon>
        <taxon>Pseudomonadati</taxon>
        <taxon>Pseudomonadota</taxon>
        <taxon>Gammaproteobacteria</taxon>
        <taxon>Oceanospirillales</taxon>
        <taxon>Halomonadaceae</taxon>
        <taxon>Salinicola</taxon>
    </lineage>
</organism>
<dbReference type="Gene3D" id="3.40.50.720">
    <property type="entry name" value="NAD(P)-binding Rossmann-like Domain"/>
    <property type="match status" value="1"/>
</dbReference>
<comment type="caution">
    <text evidence="2">The sequence shown here is derived from an EMBL/GenBank/DDBJ whole genome shotgun (WGS) entry which is preliminary data.</text>
</comment>
<evidence type="ECO:0000259" key="1">
    <source>
        <dbReference type="SMART" id="SM00858"/>
    </source>
</evidence>
<dbReference type="InterPro" id="IPR048423">
    <property type="entry name" value="DRL_cat"/>
</dbReference>
<dbReference type="EMBL" id="VTPX01000009">
    <property type="protein sequence ID" value="KAA0016819.1"/>
    <property type="molecule type" value="Genomic_DNA"/>
</dbReference>
<keyword evidence="2" id="KW-0966">Cell projection</keyword>
<name>A0A640WBG5_9GAMM</name>
<accession>A0A640WBG5</accession>
<keyword evidence="2" id="KW-0969">Cilium</keyword>
<proteinExistence type="predicted"/>
<dbReference type="AlphaFoldDB" id="A0A640WBG5"/>
<keyword evidence="3" id="KW-1185">Reference proteome</keyword>
<protein>
    <submittedName>
        <fullName evidence="2">Flagellar biosynthesis protein FlgA</fullName>
    </submittedName>
</protein>
<dbReference type="RefSeq" id="WP_149436230.1">
    <property type="nucleotide sequence ID" value="NZ_VTPX01000009.1"/>
</dbReference>
<keyword evidence="2" id="KW-0282">Flagellum</keyword>
<dbReference type="Proteomes" id="UP000466024">
    <property type="component" value="Unassembled WGS sequence"/>
</dbReference>
<dbReference type="PANTHER" id="PTHR37850:SF3">
    <property type="entry name" value="BLR7815 PROTEIN"/>
    <property type="match status" value="1"/>
</dbReference>